<comment type="subcellular location">
    <subcellularLocation>
        <location evidence="1">Membrane</location>
        <topology evidence="1">Multi-pass membrane protein</topology>
    </subcellularLocation>
</comment>
<evidence type="ECO:0000256" key="4">
    <source>
        <dbReference type="ARBA" id="ARBA00023136"/>
    </source>
</evidence>
<feature type="transmembrane region" description="Helical" evidence="5">
    <location>
        <begin position="20"/>
        <end position="42"/>
    </location>
</feature>
<evidence type="ECO:0000313" key="7">
    <source>
        <dbReference type="EMBL" id="OAP86366.1"/>
    </source>
</evidence>
<keyword evidence="3 5" id="KW-1133">Transmembrane helix</keyword>
<feature type="transmembrane region" description="Helical" evidence="5">
    <location>
        <begin position="163"/>
        <end position="182"/>
    </location>
</feature>
<sequence length="293" mass="30640">MILSLIFKREFTRLLGSKAIQVSTGIVVALMFIGGAIGGYFLRKNGVDTTPPEVTGNGADGNPFGFAMGSLGNSLLMVMLFTGIGVLGAGVVEEKASRVVEILLTTVKPRVLLLGKILGIGAGMLVVFAAYMVGIVGGLGLAGLLPDLGTLGKLGVWTFLPTFLAWIVVGYLTASGLTGALASTVSRQEDLGGVQTPIIFGLTIPIYTAMYYIPTQPDSTASEVMSFIPFVSPPTMIMRTALGGVPAWQQLVAFAVNIAFIPLLAALAGKIYENSILRTGERVKIVKALRGSN</sequence>
<name>A0A179B3U3_9ACTO</name>
<dbReference type="EMBL" id="LVZK01000001">
    <property type="protein sequence ID" value="OAP86366.1"/>
    <property type="molecule type" value="Genomic_DNA"/>
</dbReference>
<dbReference type="InterPro" id="IPR013525">
    <property type="entry name" value="ABC2_TM"/>
</dbReference>
<dbReference type="Pfam" id="PF12698">
    <property type="entry name" value="ABC2_membrane_3"/>
    <property type="match status" value="1"/>
</dbReference>
<keyword evidence="2 5" id="KW-0812">Transmembrane</keyword>
<evidence type="ECO:0000256" key="3">
    <source>
        <dbReference type="ARBA" id="ARBA00022989"/>
    </source>
</evidence>
<dbReference type="AlphaFoldDB" id="A0A179B3U3"/>
<evidence type="ECO:0000313" key="8">
    <source>
        <dbReference type="Proteomes" id="UP000078368"/>
    </source>
</evidence>
<feature type="transmembrane region" description="Helical" evidence="5">
    <location>
        <begin position="113"/>
        <end position="143"/>
    </location>
</feature>
<dbReference type="OrthoDB" id="3268959at2"/>
<dbReference type="STRING" id="1823756.A4H34_04240"/>
<reference evidence="7 8" key="1">
    <citation type="submission" date="2016-04" db="EMBL/GenBank/DDBJ databases">
        <title>Peptidophaga gingivicola gen. nov., sp. nov., isolated from human subgingival plaque.</title>
        <authorList>
            <person name="Beall C.J."/>
            <person name="Mokrzan E.M."/>
            <person name="Griffen A.L."/>
            <person name="Leys E.J."/>
        </authorList>
    </citation>
    <scope>NUCLEOTIDE SEQUENCE [LARGE SCALE GENOMIC DNA]</scope>
    <source>
        <strain evidence="7 8">BA112</strain>
    </source>
</reference>
<keyword evidence="8" id="KW-1185">Reference proteome</keyword>
<dbReference type="Proteomes" id="UP000078368">
    <property type="component" value="Unassembled WGS sequence"/>
</dbReference>
<protein>
    <recommendedName>
        <fullName evidence="6">ABC-2 type transporter transmembrane domain-containing protein</fullName>
    </recommendedName>
</protein>
<dbReference type="RefSeq" id="WP_009199508.1">
    <property type="nucleotide sequence ID" value="NZ_LVZK01000001.1"/>
</dbReference>
<feature type="transmembrane region" description="Helical" evidence="5">
    <location>
        <begin position="247"/>
        <end position="268"/>
    </location>
</feature>
<keyword evidence="4 5" id="KW-0472">Membrane</keyword>
<feature type="transmembrane region" description="Helical" evidence="5">
    <location>
        <begin position="71"/>
        <end position="92"/>
    </location>
</feature>
<evidence type="ECO:0000259" key="6">
    <source>
        <dbReference type="Pfam" id="PF12698"/>
    </source>
</evidence>
<evidence type="ECO:0000256" key="1">
    <source>
        <dbReference type="ARBA" id="ARBA00004141"/>
    </source>
</evidence>
<feature type="transmembrane region" description="Helical" evidence="5">
    <location>
        <begin position="194"/>
        <end position="213"/>
    </location>
</feature>
<dbReference type="GO" id="GO:0140359">
    <property type="term" value="F:ABC-type transporter activity"/>
    <property type="evidence" value="ECO:0007669"/>
    <property type="project" value="InterPro"/>
</dbReference>
<proteinExistence type="predicted"/>
<comment type="caution">
    <text evidence="7">The sequence shown here is derived from an EMBL/GenBank/DDBJ whole genome shotgun (WGS) entry which is preliminary data.</text>
</comment>
<feature type="domain" description="ABC-2 type transporter transmembrane" evidence="6">
    <location>
        <begin position="70"/>
        <end position="268"/>
    </location>
</feature>
<evidence type="ECO:0000256" key="2">
    <source>
        <dbReference type="ARBA" id="ARBA00022692"/>
    </source>
</evidence>
<organism evidence="7 8">
    <name type="scientific">Peptidiphaga gingivicola</name>
    <dbReference type="NCBI Taxonomy" id="2741497"/>
    <lineage>
        <taxon>Bacteria</taxon>
        <taxon>Bacillati</taxon>
        <taxon>Actinomycetota</taxon>
        <taxon>Actinomycetes</taxon>
        <taxon>Actinomycetales</taxon>
        <taxon>Actinomycetaceae</taxon>
        <taxon>Peptidiphaga</taxon>
    </lineage>
</organism>
<gene>
    <name evidence="7" type="ORF">A4H34_04240</name>
</gene>
<evidence type="ECO:0000256" key="5">
    <source>
        <dbReference type="SAM" id="Phobius"/>
    </source>
</evidence>
<accession>A0A179B3U3</accession>
<dbReference type="GO" id="GO:0016020">
    <property type="term" value="C:membrane"/>
    <property type="evidence" value="ECO:0007669"/>
    <property type="project" value="UniProtKB-SubCell"/>
</dbReference>